<sequence>MSAVQDVSMTTTATDPLDSAIRVQVTPSQASYFAGEPFTVTITFTNTRTPESPRARSSNSSNTHRRGSHSISSAPLARPPTSPGLCNKSTNNIKGGGCQDVLEQKRRSLLEKSRSLSVDIPAPALDLLVGQNQGSQYVRAYNEFSDAAAGGRLSNLFMYTFDDPVAPGTTPTPSLPRTSDFQLPPHHPHARKQSLADGQTQFCEVPPPPPPPDLASSSTSTSTFSLALDPIAESPVTPCPGTPSPKSPPINEPIRKSPAPKREPQPQPHLRPPPIQSSGRSSLGHGTPPPRNAVLPNYNTELILYSYAQLLGTLSVTPLPGVTMSPEHAKALTALRMRLLKRPIVGGGSMDITSRHRIQERNKRQGRTLSLASGLFSLLSPTSSSSAPSSPLQSSSPWRSGRPRTTSVTSATPSTASSSPSTNGFNDTEEENVDPEMPLPTFEVQPAMLAVDLSLAPGESRTYTYSLMLPANLPPTFRGRSLKFSYELVIGTCRASTSAMRSSSSLGPTGANSVSRVMKVPIRVYNHVAVSATPRPYDLLWPVTRQRTTAEFAPKVVDGPLKDASGTNKGSAPLPTKVSSRPLDEIREYGRQLLGTLDAGCTSDATPRSVGAGDLEREIESENGSLTGCREAVEILTRNPRKVSYDVNKDGVKVAVLTFPKSAYRLGETVMGVVELNELRSRARVLSVSKGRGTCFPLRLAFV</sequence>
<dbReference type="EMBL" id="KN832009">
    <property type="protein sequence ID" value="KIN99061.1"/>
    <property type="molecule type" value="Genomic_DNA"/>
</dbReference>
<evidence type="ECO:0008006" key="4">
    <source>
        <dbReference type="Google" id="ProtNLM"/>
    </source>
</evidence>
<feature type="compositionally biased region" description="Pro residues" evidence="1">
    <location>
        <begin position="237"/>
        <end position="251"/>
    </location>
</feature>
<feature type="region of interest" description="Disordered" evidence="1">
    <location>
        <begin position="167"/>
        <end position="294"/>
    </location>
</feature>
<feature type="compositionally biased region" description="Basic and acidic residues" evidence="1">
    <location>
        <begin position="353"/>
        <end position="363"/>
    </location>
</feature>
<feature type="region of interest" description="Disordered" evidence="1">
    <location>
        <begin position="559"/>
        <end position="578"/>
    </location>
</feature>
<dbReference type="AlphaFoldDB" id="A0A0C3JNH3"/>
<reference evidence="2 3" key="1">
    <citation type="submission" date="2014-04" db="EMBL/GenBank/DDBJ databases">
        <authorList>
            <consortium name="DOE Joint Genome Institute"/>
            <person name="Kuo A."/>
            <person name="Kohler A."/>
            <person name="Costa M.D."/>
            <person name="Nagy L.G."/>
            <person name="Floudas D."/>
            <person name="Copeland A."/>
            <person name="Barry K.W."/>
            <person name="Cichocki N."/>
            <person name="Veneault-Fourrey C."/>
            <person name="LaButti K."/>
            <person name="Lindquist E.A."/>
            <person name="Lipzen A."/>
            <person name="Lundell T."/>
            <person name="Morin E."/>
            <person name="Murat C."/>
            <person name="Sun H."/>
            <person name="Tunlid A."/>
            <person name="Henrissat B."/>
            <person name="Grigoriev I.V."/>
            <person name="Hibbett D.S."/>
            <person name="Martin F."/>
            <person name="Nordberg H.P."/>
            <person name="Cantor M.N."/>
            <person name="Hua S.X."/>
        </authorList>
    </citation>
    <scope>NUCLEOTIDE SEQUENCE [LARGE SCALE GENOMIC DNA]</scope>
    <source>
        <strain evidence="2 3">Marx 270</strain>
    </source>
</reference>
<feature type="compositionally biased region" description="Low complexity" evidence="1">
    <location>
        <begin position="380"/>
        <end position="422"/>
    </location>
</feature>
<dbReference type="InParanoid" id="A0A0C3JNH3"/>
<dbReference type="HOGENOM" id="CLU_005984_1_0_1"/>
<organism evidence="2 3">
    <name type="scientific">Pisolithus tinctorius Marx 270</name>
    <dbReference type="NCBI Taxonomy" id="870435"/>
    <lineage>
        <taxon>Eukaryota</taxon>
        <taxon>Fungi</taxon>
        <taxon>Dikarya</taxon>
        <taxon>Basidiomycota</taxon>
        <taxon>Agaricomycotina</taxon>
        <taxon>Agaricomycetes</taxon>
        <taxon>Agaricomycetidae</taxon>
        <taxon>Boletales</taxon>
        <taxon>Sclerodermatineae</taxon>
        <taxon>Pisolithaceae</taxon>
        <taxon>Pisolithus</taxon>
    </lineage>
</organism>
<feature type="region of interest" description="Disordered" evidence="1">
    <location>
        <begin position="346"/>
        <end position="366"/>
    </location>
</feature>
<feature type="compositionally biased region" description="Low complexity" evidence="1">
    <location>
        <begin position="214"/>
        <end position="229"/>
    </location>
</feature>
<dbReference type="OrthoDB" id="1918at2759"/>
<dbReference type="InterPro" id="IPR014848">
    <property type="entry name" value="Rgp1"/>
</dbReference>
<dbReference type="PANTHER" id="PTHR12507">
    <property type="entry name" value="REDUCED GROWTH PHENOTYPE 1 RGP1, YEAST -RELATED"/>
    <property type="match status" value="1"/>
</dbReference>
<dbReference type="STRING" id="870435.A0A0C3JNH3"/>
<feature type="region of interest" description="Disordered" evidence="1">
    <location>
        <begin position="44"/>
        <end position="98"/>
    </location>
</feature>
<feature type="region of interest" description="Disordered" evidence="1">
    <location>
        <begin position="380"/>
        <end position="438"/>
    </location>
</feature>
<reference evidence="3" key="2">
    <citation type="submission" date="2015-01" db="EMBL/GenBank/DDBJ databases">
        <title>Evolutionary Origins and Diversification of the Mycorrhizal Mutualists.</title>
        <authorList>
            <consortium name="DOE Joint Genome Institute"/>
            <consortium name="Mycorrhizal Genomics Consortium"/>
            <person name="Kohler A."/>
            <person name="Kuo A."/>
            <person name="Nagy L.G."/>
            <person name="Floudas D."/>
            <person name="Copeland A."/>
            <person name="Barry K.W."/>
            <person name="Cichocki N."/>
            <person name="Veneault-Fourrey C."/>
            <person name="LaButti K."/>
            <person name="Lindquist E.A."/>
            <person name="Lipzen A."/>
            <person name="Lundell T."/>
            <person name="Morin E."/>
            <person name="Murat C."/>
            <person name="Riley R."/>
            <person name="Ohm R."/>
            <person name="Sun H."/>
            <person name="Tunlid A."/>
            <person name="Henrissat B."/>
            <person name="Grigoriev I.V."/>
            <person name="Hibbett D.S."/>
            <person name="Martin F."/>
        </authorList>
    </citation>
    <scope>NUCLEOTIDE SEQUENCE [LARGE SCALE GENOMIC DNA]</scope>
    <source>
        <strain evidence="3">Marx 270</strain>
    </source>
</reference>
<dbReference type="Pfam" id="PF08737">
    <property type="entry name" value="Rgp1"/>
    <property type="match status" value="1"/>
</dbReference>
<evidence type="ECO:0000313" key="2">
    <source>
        <dbReference type="EMBL" id="KIN99061.1"/>
    </source>
</evidence>
<protein>
    <recommendedName>
        <fullName evidence="4">Rgp1-domain-containing protein</fullName>
    </recommendedName>
</protein>
<proteinExistence type="predicted"/>
<evidence type="ECO:0000313" key="3">
    <source>
        <dbReference type="Proteomes" id="UP000054217"/>
    </source>
</evidence>
<feature type="compositionally biased region" description="Polar residues" evidence="1">
    <location>
        <begin position="169"/>
        <end position="181"/>
    </location>
</feature>
<gene>
    <name evidence="2" type="ORF">M404DRAFT_823743</name>
</gene>
<evidence type="ECO:0000256" key="1">
    <source>
        <dbReference type="SAM" id="MobiDB-lite"/>
    </source>
</evidence>
<accession>A0A0C3JNH3</accession>
<dbReference type="Proteomes" id="UP000054217">
    <property type="component" value="Unassembled WGS sequence"/>
</dbReference>
<feature type="compositionally biased region" description="Pro residues" evidence="1">
    <location>
        <begin position="265"/>
        <end position="275"/>
    </location>
</feature>
<name>A0A0C3JNH3_PISTI</name>
<keyword evidence="3" id="KW-1185">Reference proteome</keyword>